<name>A0A9N8DSQ7_9STRA</name>
<dbReference type="GO" id="GO:0034599">
    <property type="term" value="P:cellular response to oxidative stress"/>
    <property type="evidence" value="ECO:0007669"/>
    <property type="project" value="TreeGrafter"/>
</dbReference>
<dbReference type="InterPro" id="IPR013766">
    <property type="entry name" value="Thioredoxin_domain"/>
</dbReference>
<protein>
    <recommendedName>
        <fullName evidence="1">thioredoxin-dependent peroxiredoxin</fullName>
        <ecNumber evidence="1">1.11.1.24</ecNumber>
    </recommendedName>
    <alternativeName>
        <fullName evidence="7">Thioredoxin peroxidase</fullName>
    </alternativeName>
</protein>
<comment type="similarity">
    <text evidence="8">Belongs to the peroxiredoxin family. BCP/PrxQ subfamily.</text>
</comment>
<reference evidence="12" key="1">
    <citation type="submission" date="2020-06" db="EMBL/GenBank/DDBJ databases">
        <authorList>
            <consortium name="Plant Systems Biology data submission"/>
        </authorList>
    </citation>
    <scope>NUCLEOTIDE SEQUENCE</scope>
    <source>
        <strain evidence="12">D6</strain>
    </source>
</reference>
<evidence type="ECO:0000256" key="8">
    <source>
        <dbReference type="ARBA" id="ARBA00038489"/>
    </source>
</evidence>
<dbReference type="PROSITE" id="PS51352">
    <property type="entry name" value="THIOREDOXIN_2"/>
    <property type="match status" value="1"/>
</dbReference>
<dbReference type="Gene3D" id="3.40.30.10">
    <property type="entry name" value="Glutaredoxin"/>
    <property type="match status" value="1"/>
</dbReference>
<comment type="caution">
    <text evidence="12">The sequence shown here is derived from an EMBL/GenBank/DDBJ whole genome shotgun (WGS) entry which is preliminary data.</text>
</comment>
<dbReference type="GO" id="GO:0045454">
    <property type="term" value="P:cell redox homeostasis"/>
    <property type="evidence" value="ECO:0007669"/>
    <property type="project" value="TreeGrafter"/>
</dbReference>
<evidence type="ECO:0000256" key="9">
    <source>
        <dbReference type="ARBA" id="ARBA00049091"/>
    </source>
</evidence>
<keyword evidence="10" id="KW-0732">Signal</keyword>
<evidence type="ECO:0000256" key="1">
    <source>
        <dbReference type="ARBA" id="ARBA00013017"/>
    </source>
</evidence>
<evidence type="ECO:0000256" key="6">
    <source>
        <dbReference type="ARBA" id="ARBA00023284"/>
    </source>
</evidence>
<evidence type="ECO:0000256" key="7">
    <source>
        <dbReference type="ARBA" id="ARBA00032824"/>
    </source>
</evidence>
<dbReference type="OrthoDB" id="185659at2759"/>
<dbReference type="CDD" id="cd03017">
    <property type="entry name" value="PRX_BCP"/>
    <property type="match status" value="1"/>
</dbReference>
<dbReference type="EC" id="1.11.1.24" evidence="1"/>
<gene>
    <name evidence="12" type="ORF">SEMRO_251_G099370.1</name>
</gene>
<dbReference type="EMBL" id="CAICTM010000250">
    <property type="protein sequence ID" value="CAB9506030.1"/>
    <property type="molecule type" value="Genomic_DNA"/>
</dbReference>
<dbReference type="Pfam" id="PF00578">
    <property type="entry name" value="AhpC-TSA"/>
    <property type="match status" value="1"/>
</dbReference>
<dbReference type="InterPro" id="IPR050924">
    <property type="entry name" value="Peroxiredoxin_BCP/PrxQ"/>
</dbReference>
<keyword evidence="4" id="KW-0560">Oxidoreductase</keyword>
<keyword evidence="6" id="KW-0676">Redox-active center</keyword>
<evidence type="ECO:0000256" key="4">
    <source>
        <dbReference type="ARBA" id="ARBA00023002"/>
    </source>
</evidence>
<evidence type="ECO:0000256" key="2">
    <source>
        <dbReference type="ARBA" id="ARBA00022559"/>
    </source>
</evidence>
<keyword evidence="13" id="KW-1185">Reference proteome</keyword>
<dbReference type="InterPro" id="IPR000866">
    <property type="entry name" value="AhpC/TSA"/>
</dbReference>
<dbReference type="SUPFAM" id="SSF52833">
    <property type="entry name" value="Thioredoxin-like"/>
    <property type="match status" value="1"/>
</dbReference>
<dbReference type="GO" id="GO:0005737">
    <property type="term" value="C:cytoplasm"/>
    <property type="evidence" value="ECO:0007669"/>
    <property type="project" value="TreeGrafter"/>
</dbReference>
<keyword evidence="3" id="KW-0049">Antioxidant</keyword>
<keyword evidence="2" id="KW-0575">Peroxidase</keyword>
<dbReference type="AlphaFoldDB" id="A0A9N8DSQ7"/>
<feature type="chain" id="PRO_5040359298" description="thioredoxin-dependent peroxiredoxin" evidence="10">
    <location>
        <begin position="20"/>
        <end position="225"/>
    </location>
</feature>
<feature type="domain" description="Thioredoxin" evidence="11">
    <location>
        <begin position="66"/>
        <end position="221"/>
    </location>
</feature>
<evidence type="ECO:0000313" key="13">
    <source>
        <dbReference type="Proteomes" id="UP001153069"/>
    </source>
</evidence>
<evidence type="ECO:0000313" key="12">
    <source>
        <dbReference type="EMBL" id="CAB9506030.1"/>
    </source>
</evidence>
<comment type="catalytic activity">
    <reaction evidence="9">
        <text>a hydroperoxide + [thioredoxin]-dithiol = an alcohol + [thioredoxin]-disulfide + H2O</text>
        <dbReference type="Rhea" id="RHEA:62620"/>
        <dbReference type="Rhea" id="RHEA-COMP:10698"/>
        <dbReference type="Rhea" id="RHEA-COMP:10700"/>
        <dbReference type="ChEBI" id="CHEBI:15377"/>
        <dbReference type="ChEBI" id="CHEBI:29950"/>
        <dbReference type="ChEBI" id="CHEBI:30879"/>
        <dbReference type="ChEBI" id="CHEBI:35924"/>
        <dbReference type="ChEBI" id="CHEBI:50058"/>
        <dbReference type="EC" id="1.11.1.24"/>
    </reaction>
</comment>
<proteinExistence type="inferred from homology"/>
<dbReference type="InterPro" id="IPR036249">
    <property type="entry name" value="Thioredoxin-like_sf"/>
</dbReference>
<sequence length="225" mass="24508">MMLQRSILLGLLWTLSASALAPNSNNNPLQQHNGEVSRRGAFLQTAAAAVTAVTATTFVTPANAVPQTGISAPTFELPNSRGEGTTTLKDLVKTGKWTVLYFYPGAFTSGCTLEARYFQRDIDQYRQLNAQIVGVSVDPVEKNKAFCSAENLDFFMLSDQGGKVSQAYGSALSIPGFGTFSNRQTYLIDPNGELRWIFNDVESHIPRHSEEVLGKLRDLEGAVKA</sequence>
<dbReference type="PANTHER" id="PTHR42801">
    <property type="entry name" value="THIOREDOXIN-DEPENDENT PEROXIDE REDUCTASE"/>
    <property type="match status" value="1"/>
</dbReference>
<accession>A0A9N8DSQ7</accession>
<evidence type="ECO:0000256" key="3">
    <source>
        <dbReference type="ARBA" id="ARBA00022862"/>
    </source>
</evidence>
<dbReference type="Proteomes" id="UP001153069">
    <property type="component" value="Unassembled WGS sequence"/>
</dbReference>
<organism evidence="12 13">
    <name type="scientific">Seminavis robusta</name>
    <dbReference type="NCBI Taxonomy" id="568900"/>
    <lineage>
        <taxon>Eukaryota</taxon>
        <taxon>Sar</taxon>
        <taxon>Stramenopiles</taxon>
        <taxon>Ochrophyta</taxon>
        <taxon>Bacillariophyta</taxon>
        <taxon>Bacillariophyceae</taxon>
        <taxon>Bacillariophycidae</taxon>
        <taxon>Naviculales</taxon>
        <taxon>Naviculaceae</taxon>
        <taxon>Seminavis</taxon>
    </lineage>
</organism>
<dbReference type="PANTHER" id="PTHR42801:SF4">
    <property type="entry name" value="AHPC_TSA FAMILY PROTEIN"/>
    <property type="match status" value="1"/>
</dbReference>
<feature type="signal peptide" evidence="10">
    <location>
        <begin position="1"/>
        <end position="19"/>
    </location>
</feature>
<evidence type="ECO:0000256" key="5">
    <source>
        <dbReference type="ARBA" id="ARBA00023157"/>
    </source>
</evidence>
<dbReference type="GO" id="GO:0008379">
    <property type="term" value="F:thioredoxin peroxidase activity"/>
    <property type="evidence" value="ECO:0007669"/>
    <property type="project" value="TreeGrafter"/>
</dbReference>
<evidence type="ECO:0000259" key="11">
    <source>
        <dbReference type="PROSITE" id="PS51352"/>
    </source>
</evidence>
<keyword evidence="5" id="KW-1015">Disulfide bond</keyword>
<evidence type="ECO:0000256" key="10">
    <source>
        <dbReference type="SAM" id="SignalP"/>
    </source>
</evidence>